<dbReference type="PANTHER" id="PTHR20883:SF15">
    <property type="entry name" value="PHYTANOYL-COA DIOXYGENASE DOMAIN-CONTAINING PROTEIN 1"/>
    <property type="match status" value="1"/>
</dbReference>
<dbReference type="OMA" id="KYSEDNW"/>
<name>A0A0P9EIC8_RHOGW</name>
<evidence type="ECO:0008006" key="8">
    <source>
        <dbReference type="Google" id="ProtNLM"/>
    </source>
</evidence>
<dbReference type="Pfam" id="PF05721">
    <property type="entry name" value="PhyH"/>
    <property type="match status" value="1"/>
</dbReference>
<dbReference type="AlphaFoldDB" id="A0A0P9EIC8"/>
<evidence type="ECO:0000313" key="6">
    <source>
        <dbReference type="EMBL" id="KPV73043.1"/>
    </source>
</evidence>
<evidence type="ECO:0000256" key="4">
    <source>
        <dbReference type="ARBA" id="ARBA00023004"/>
    </source>
</evidence>
<dbReference type="GeneID" id="28974001"/>
<sequence length="331" mass="36737">MGRACPWRHAGDPPSHLDPHPHLLNPTRTKLVLPQFEADGYLVIRDFFTKTQAGKLLETSQRLLREFDIADHPMTQFVGTAEASSKKHVGDAYFLESGDKVRLFFEPAAFGPDGQLNRPKELSVNKIGHALAMLDPDFRAFTFSDDVKNLVRDLGFHEDPKVIQSMVICKQREVGGKVGSHDDQTFLTTRPSTAMGLWFALEDCTPENGCLSFVPGSHKVNAKVTKRLVRAPGGGTELVTVPGMEDEPKVDWDQEDVNWVAAPCSAGDLVLIHGAVIHRSEKNLSSKSRFIYTFHCIEGSAEWLDDNWLQPTPEMPFPSLFSTSPAMNDAP</sequence>
<evidence type="ECO:0000313" key="7">
    <source>
        <dbReference type="Proteomes" id="UP000053890"/>
    </source>
</evidence>
<dbReference type="EMBL" id="KQ474084">
    <property type="protein sequence ID" value="KPV73043.1"/>
    <property type="molecule type" value="Genomic_DNA"/>
</dbReference>
<comment type="cofactor">
    <cofactor evidence="1">
        <name>Fe cation</name>
        <dbReference type="ChEBI" id="CHEBI:24875"/>
    </cofactor>
</comment>
<dbReference type="Proteomes" id="UP000053890">
    <property type="component" value="Unassembled WGS sequence"/>
</dbReference>
<dbReference type="PANTHER" id="PTHR20883">
    <property type="entry name" value="PHYTANOYL-COA DIOXYGENASE DOMAIN CONTAINING 1"/>
    <property type="match status" value="1"/>
</dbReference>
<keyword evidence="3" id="KW-0479">Metal-binding</keyword>
<proteinExistence type="inferred from homology"/>
<evidence type="ECO:0000256" key="2">
    <source>
        <dbReference type="ARBA" id="ARBA00005830"/>
    </source>
</evidence>
<reference evidence="6 7" key="1">
    <citation type="journal article" date="2015" name="Front. Microbiol.">
        <title>Genome sequence of the plant growth promoting endophytic yeast Rhodotorula graminis WP1.</title>
        <authorList>
            <person name="Firrincieli A."/>
            <person name="Otillar R."/>
            <person name="Salamov A."/>
            <person name="Schmutz J."/>
            <person name="Khan Z."/>
            <person name="Redman R.S."/>
            <person name="Fleck N.D."/>
            <person name="Lindquist E."/>
            <person name="Grigoriev I.V."/>
            <person name="Doty S.L."/>
        </authorList>
    </citation>
    <scope>NUCLEOTIDE SEQUENCE [LARGE SCALE GENOMIC DNA]</scope>
    <source>
        <strain evidence="6 7">WP1</strain>
    </source>
</reference>
<dbReference type="GO" id="GO:0046872">
    <property type="term" value="F:metal ion binding"/>
    <property type="evidence" value="ECO:0007669"/>
    <property type="project" value="UniProtKB-KW"/>
</dbReference>
<keyword evidence="4" id="KW-0408">Iron</keyword>
<evidence type="ECO:0000256" key="1">
    <source>
        <dbReference type="ARBA" id="ARBA00001962"/>
    </source>
</evidence>
<dbReference type="Gene3D" id="2.60.120.620">
    <property type="entry name" value="q2cbj1_9rhob like domain"/>
    <property type="match status" value="1"/>
</dbReference>
<gene>
    <name evidence="6" type="ORF">RHOBADRAFT_38705</name>
</gene>
<evidence type="ECO:0000256" key="3">
    <source>
        <dbReference type="ARBA" id="ARBA00022723"/>
    </source>
</evidence>
<dbReference type="OrthoDB" id="445007at2759"/>
<accession>A0A0P9EIC8</accession>
<feature type="compositionally biased region" description="Basic and acidic residues" evidence="5">
    <location>
        <begin position="9"/>
        <end position="20"/>
    </location>
</feature>
<keyword evidence="7" id="KW-1185">Reference proteome</keyword>
<feature type="region of interest" description="Disordered" evidence="5">
    <location>
        <begin position="1"/>
        <end position="20"/>
    </location>
</feature>
<evidence type="ECO:0000256" key="5">
    <source>
        <dbReference type="SAM" id="MobiDB-lite"/>
    </source>
</evidence>
<organism evidence="6 7">
    <name type="scientific">Rhodotorula graminis (strain WP1)</name>
    <dbReference type="NCBI Taxonomy" id="578459"/>
    <lineage>
        <taxon>Eukaryota</taxon>
        <taxon>Fungi</taxon>
        <taxon>Dikarya</taxon>
        <taxon>Basidiomycota</taxon>
        <taxon>Pucciniomycotina</taxon>
        <taxon>Microbotryomycetes</taxon>
        <taxon>Sporidiobolales</taxon>
        <taxon>Sporidiobolaceae</taxon>
        <taxon>Rhodotorula</taxon>
    </lineage>
</organism>
<protein>
    <recommendedName>
        <fullName evidence="8">Phytanoyl-CoA dioxygenase</fullName>
    </recommendedName>
</protein>
<dbReference type="RefSeq" id="XP_018269092.1">
    <property type="nucleotide sequence ID" value="XM_018413552.1"/>
</dbReference>
<dbReference type="SUPFAM" id="SSF51197">
    <property type="entry name" value="Clavaminate synthase-like"/>
    <property type="match status" value="1"/>
</dbReference>
<comment type="similarity">
    <text evidence="2">Belongs to the PhyH family.</text>
</comment>
<dbReference type="InterPro" id="IPR008775">
    <property type="entry name" value="Phytyl_CoA_dOase-like"/>
</dbReference>
<dbReference type="STRING" id="578459.A0A0P9EIC8"/>